<gene>
    <name evidence="4" type="ORF">H480_33223</name>
</gene>
<organism evidence="4 5">
    <name type="scientific">Amycolatopsis vancoresmycina DSM 44592</name>
    <dbReference type="NCBI Taxonomy" id="1292037"/>
    <lineage>
        <taxon>Bacteria</taxon>
        <taxon>Bacillati</taxon>
        <taxon>Actinomycetota</taxon>
        <taxon>Actinomycetes</taxon>
        <taxon>Pseudonocardiales</taxon>
        <taxon>Pseudonocardiaceae</taxon>
        <taxon>Amycolatopsis</taxon>
    </lineage>
</organism>
<evidence type="ECO:0000313" key="5">
    <source>
        <dbReference type="Proteomes" id="UP000014139"/>
    </source>
</evidence>
<dbReference type="InterPro" id="IPR013762">
    <property type="entry name" value="Integrase-like_cat_sf"/>
</dbReference>
<evidence type="ECO:0000313" key="4">
    <source>
        <dbReference type="EMBL" id="EOD64174.1"/>
    </source>
</evidence>
<keyword evidence="5" id="KW-1185">Reference proteome</keyword>
<feature type="region of interest" description="Disordered" evidence="2">
    <location>
        <begin position="316"/>
        <end position="340"/>
    </location>
</feature>
<dbReference type="GO" id="GO:0015074">
    <property type="term" value="P:DNA integration"/>
    <property type="evidence" value="ECO:0007669"/>
    <property type="project" value="InterPro"/>
</dbReference>
<proteinExistence type="predicted"/>
<dbReference type="Proteomes" id="UP000014139">
    <property type="component" value="Unassembled WGS sequence"/>
</dbReference>
<dbReference type="Gene3D" id="1.10.443.10">
    <property type="entry name" value="Intergrase catalytic core"/>
    <property type="match status" value="1"/>
</dbReference>
<dbReference type="InterPro" id="IPR011010">
    <property type="entry name" value="DNA_brk_join_enz"/>
</dbReference>
<dbReference type="AlphaFoldDB" id="R1I121"/>
<dbReference type="EMBL" id="AOUO01000548">
    <property type="protein sequence ID" value="EOD64174.1"/>
    <property type="molecule type" value="Genomic_DNA"/>
</dbReference>
<dbReference type="PANTHER" id="PTHR30349:SF64">
    <property type="entry name" value="PROPHAGE INTEGRASE INTD-RELATED"/>
    <property type="match status" value="1"/>
</dbReference>
<evidence type="ECO:0000256" key="2">
    <source>
        <dbReference type="SAM" id="MobiDB-lite"/>
    </source>
</evidence>
<dbReference type="RefSeq" id="WP_004559040.1">
    <property type="nucleotide sequence ID" value="NZ_AOUO01000548.1"/>
</dbReference>
<dbReference type="PATRIC" id="fig|1292037.4.peg.6239"/>
<dbReference type="SUPFAM" id="SSF56349">
    <property type="entry name" value="DNA breaking-rejoining enzymes"/>
    <property type="match status" value="1"/>
</dbReference>
<comment type="caution">
    <text evidence="4">The sequence shown here is derived from an EMBL/GenBank/DDBJ whole genome shotgun (WGS) entry which is preliminary data.</text>
</comment>
<evidence type="ECO:0000259" key="3">
    <source>
        <dbReference type="PROSITE" id="PS51898"/>
    </source>
</evidence>
<dbReference type="InterPro" id="IPR002104">
    <property type="entry name" value="Integrase_catalytic"/>
</dbReference>
<dbReference type="PANTHER" id="PTHR30349">
    <property type="entry name" value="PHAGE INTEGRASE-RELATED"/>
    <property type="match status" value="1"/>
</dbReference>
<name>R1I121_9PSEU</name>
<sequence length="470" mass="52301">MDTTYDVKIWKIETRVWKSKTSYRVVWFVAGVRFGETFETSALADSFRSDLVAASRRGEAFERTQGLPVSKLREENEMPWFDFACKYVDMKWPRAAGKSRAGNADALASVTPALLKTTRGAPDSRTLRRALTGWAFNTKRRDEPKPREVEQALKWLKTNTAPVSRLNDKAVLREVLEVLSLKLDGKQAAAKTVNRKRAVLFNALEYAHELKLLTANRLSEVKWTAPKSVRAIDKRVVINPRQAKSLLSEVEAQRIEGQPRRSSGPMLVAFFAVMYYAALRPEEAAMLRKSDLQLPEEGWGELLLSETAPITGAAWTDSGERRDRRQLKQRGKGEVRAVPSPPPLTAILHTHLTTLGTAADGRLFRNLTGGDLAESTIGRVWDKARKAAFSDDEYASPLAKRPYDLRHACVSTWLAAGVPSTQCAEWAGHSVAVLHQIYAKVIAGLESAAHDRIEKALDWQGDEGPTRGGA</sequence>
<feature type="domain" description="Tyr recombinase" evidence="3">
    <location>
        <begin position="241"/>
        <end position="451"/>
    </location>
</feature>
<dbReference type="PROSITE" id="PS51898">
    <property type="entry name" value="TYR_RECOMBINASE"/>
    <property type="match status" value="1"/>
</dbReference>
<protein>
    <submittedName>
        <fullName evidence="4">Integrase</fullName>
    </submittedName>
</protein>
<dbReference type="GO" id="GO:0006310">
    <property type="term" value="P:DNA recombination"/>
    <property type="evidence" value="ECO:0007669"/>
    <property type="project" value="UniProtKB-KW"/>
</dbReference>
<dbReference type="InterPro" id="IPR050090">
    <property type="entry name" value="Tyrosine_recombinase_XerCD"/>
</dbReference>
<dbReference type="eggNOG" id="COG0582">
    <property type="taxonomic scope" value="Bacteria"/>
</dbReference>
<evidence type="ECO:0000256" key="1">
    <source>
        <dbReference type="ARBA" id="ARBA00023172"/>
    </source>
</evidence>
<reference evidence="4 5" key="1">
    <citation type="submission" date="2013-02" db="EMBL/GenBank/DDBJ databases">
        <title>Draft genome sequence of Amycolatopsis vancoresmycina strain DSM 44592T.</title>
        <authorList>
            <person name="Kumar S."/>
            <person name="Kaur N."/>
            <person name="Kaur C."/>
            <person name="Raghava G.P.S."/>
            <person name="Mayilraj S."/>
        </authorList>
    </citation>
    <scope>NUCLEOTIDE SEQUENCE [LARGE SCALE GENOMIC DNA]</scope>
    <source>
        <strain evidence="4 5">DSM 44592</strain>
    </source>
</reference>
<keyword evidence="1" id="KW-0233">DNA recombination</keyword>
<accession>R1I121</accession>
<dbReference type="GO" id="GO:0003677">
    <property type="term" value="F:DNA binding"/>
    <property type="evidence" value="ECO:0007669"/>
    <property type="project" value="InterPro"/>
</dbReference>